<comment type="catalytic activity">
    <reaction evidence="1">
        <text>Thiol-dependent hydrolysis of ester, thioester, amide, peptide and isopeptide bonds formed by the C-terminal Gly of ubiquitin (a 76-residue protein attached to proteins as an intracellular targeting signal).</text>
        <dbReference type="EC" id="3.4.19.12"/>
    </reaction>
</comment>
<dbReference type="PROSITE" id="PS50235">
    <property type="entry name" value="USP_3"/>
    <property type="match status" value="1"/>
</dbReference>
<dbReference type="GO" id="GO:0016579">
    <property type="term" value="P:protein deubiquitination"/>
    <property type="evidence" value="ECO:0007669"/>
    <property type="project" value="InterPro"/>
</dbReference>
<evidence type="ECO:0000256" key="5">
    <source>
        <dbReference type="ARBA" id="ARBA00022786"/>
    </source>
</evidence>
<keyword evidence="7" id="KW-0788">Thiol protease</keyword>
<dbReference type="eggNOG" id="KOG1865">
    <property type="taxonomic scope" value="Eukaryota"/>
</dbReference>
<dbReference type="EMBL" id="AEOI02000006">
    <property type="protein sequence ID" value="ESX00197.1"/>
    <property type="molecule type" value="Genomic_DNA"/>
</dbReference>
<dbReference type="PROSITE" id="PS00973">
    <property type="entry name" value="USP_2"/>
    <property type="match status" value="1"/>
</dbReference>
<dbReference type="GO" id="GO:0005730">
    <property type="term" value="C:nucleolus"/>
    <property type="evidence" value="ECO:0007669"/>
    <property type="project" value="EnsemblFungi"/>
</dbReference>
<dbReference type="eggNOG" id="KOG1870">
    <property type="taxonomic scope" value="Eukaryota"/>
</dbReference>
<evidence type="ECO:0000256" key="7">
    <source>
        <dbReference type="ARBA" id="ARBA00022807"/>
    </source>
</evidence>
<dbReference type="GO" id="GO:0031509">
    <property type="term" value="P:subtelomeric heterochromatin formation"/>
    <property type="evidence" value="ECO:0007669"/>
    <property type="project" value="EnsemblFungi"/>
</dbReference>
<dbReference type="InterPro" id="IPR001394">
    <property type="entry name" value="Peptidase_C19_UCH"/>
</dbReference>
<dbReference type="AlphaFoldDB" id="W1QF62"/>
<dbReference type="GO" id="GO:0043596">
    <property type="term" value="C:nuclear replication fork"/>
    <property type="evidence" value="ECO:0007669"/>
    <property type="project" value="EnsemblFungi"/>
</dbReference>
<dbReference type="Proteomes" id="UP000008673">
    <property type="component" value="Unassembled WGS sequence"/>
</dbReference>
<evidence type="ECO:0000313" key="11">
    <source>
        <dbReference type="Proteomes" id="UP000008673"/>
    </source>
</evidence>
<evidence type="ECO:0000256" key="2">
    <source>
        <dbReference type="ARBA" id="ARBA00009085"/>
    </source>
</evidence>
<protein>
    <recommendedName>
        <fullName evidence="3">ubiquitinyl hydrolase 1</fullName>
        <ecNumber evidence="3">3.4.19.12</ecNumber>
    </recommendedName>
</protein>
<dbReference type="HOGENOM" id="CLU_016013_1_0_1"/>
<dbReference type="MEROPS" id="C19.088"/>
<proteinExistence type="inferred from homology"/>
<feature type="region of interest" description="Disordered" evidence="8">
    <location>
        <begin position="694"/>
        <end position="718"/>
    </location>
</feature>
<evidence type="ECO:0000259" key="9">
    <source>
        <dbReference type="PROSITE" id="PS50235"/>
    </source>
</evidence>
<dbReference type="Pfam" id="PF00443">
    <property type="entry name" value="UCH"/>
    <property type="match status" value="1"/>
</dbReference>
<dbReference type="OrthoDB" id="289038at2759"/>
<dbReference type="InterPro" id="IPR028889">
    <property type="entry name" value="USP"/>
</dbReference>
<dbReference type="SUPFAM" id="SSF54001">
    <property type="entry name" value="Cysteine proteinases"/>
    <property type="match status" value="1"/>
</dbReference>
<keyword evidence="11" id="KW-1185">Reference proteome</keyword>
<keyword evidence="5" id="KW-0833">Ubl conjugation pathway</keyword>
<dbReference type="GO" id="GO:0006508">
    <property type="term" value="P:proteolysis"/>
    <property type="evidence" value="ECO:0007669"/>
    <property type="project" value="UniProtKB-KW"/>
</dbReference>
<feature type="region of interest" description="Disordered" evidence="8">
    <location>
        <begin position="494"/>
        <end position="539"/>
    </location>
</feature>
<reference evidence="10 11" key="1">
    <citation type="journal article" date="2013" name="BMC Genomics">
        <title>Genome sequence and analysis of methylotrophic yeast Hansenula polymorpha DL1.</title>
        <authorList>
            <person name="Ravin N.V."/>
            <person name="Eldarov M.A."/>
            <person name="Kadnikov V.V."/>
            <person name="Beletsky A.V."/>
            <person name="Schneider J."/>
            <person name="Mardanova E.S."/>
            <person name="Smekalova E.M."/>
            <person name="Zvereva M.I."/>
            <person name="Dontsova O.A."/>
            <person name="Mardanov A.V."/>
            <person name="Skryabin K.G."/>
        </authorList>
    </citation>
    <scope>NUCLEOTIDE SEQUENCE [LARGE SCALE GENOMIC DNA]</scope>
    <source>
        <strain evidence="11">ATCC 26012 / BCRC 20466 / JCM 22074 / NRRL Y-7560 / DL-1</strain>
    </source>
</reference>
<feature type="domain" description="USP" evidence="9">
    <location>
        <begin position="289"/>
        <end position="689"/>
    </location>
</feature>
<dbReference type="PANTHER" id="PTHR24006">
    <property type="entry name" value="UBIQUITIN CARBOXYL-TERMINAL HYDROLASE"/>
    <property type="match status" value="1"/>
</dbReference>
<evidence type="ECO:0000256" key="3">
    <source>
        <dbReference type="ARBA" id="ARBA00012759"/>
    </source>
</evidence>
<dbReference type="EC" id="3.4.19.12" evidence="3"/>
<keyword evidence="4 10" id="KW-0645">Protease</keyword>
<dbReference type="GO" id="GO:0000781">
    <property type="term" value="C:chromosome, telomeric region"/>
    <property type="evidence" value="ECO:0007669"/>
    <property type="project" value="GOC"/>
</dbReference>
<dbReference type="InterPro" id="IPR018200">
    <property type="entry name" value="USP_CS"/>
</dbReference>
<dbReference type="GO" id="GO:0033567">
    <property type="term" value="P:DNA replication, Okazaki fragment processing"/>
    <property type="evidence" value="ECO:0007669"/>
    <property type="project" value="EnsemblFungi"/>
</dbReference>
<feature type="region of interest" description="Disordered" evidence="8">
    <location>
        <begin position="219"/>
        <end position="241"/>
    </location>
</feature>
<feature type="compositionally biased region" description="Polar residues" evidence="8">
    <location>
        <begin position="500"/>
        <end position="517"/>
    </location>
</feature>
<gene>
    <name evidence="10" type="ORF">HPODL_01075</name>
</gene>
<evidence type="ECO:0000256" key="6">
    <source>
        <dbReference type="ARBA" id="ARBA00022801"/>
    </source>
</evidence>
<comment type="similarity">
    <text evidence="2">Belongs to the peptidase C19 family.</text>
</comment>
<organism evidence="10 11">
    <name type="scientific">Ogataea parapolymorpha (strain ATCC 26012 / BCRC 20466 / JCM 22074 / NRRL Y-7560 / DL-1)</name>
    <name type="common">Yeast</name>
    <name type="synonym">Hansenula polymorpha</name>
    <dbReference type="NCBI Taxonomy" id="871575"/>
    <lineage>
        <taxon>Eukaryota</taxon>
        <taxon>Fungi</taxon>
        <taxon>Dikarya</taxon>
        <taxon>Ascomycota</taxon>
        <taxon>Saccharomycotina</taxon>
        <taxon>Pichiomycetes</taxon>
        <taxon>Pichiales</taxon>
        <taxon>Pichiaceae</taxon>
        <taxon>Ogataea</taxon>
    </lineage>
</organism>
<dbReference type="GO" id="GO:0005829">
    <property type="term" value="C:cytosol"/>
    <property type="evidence" value="ECO:0007669"/>
    <property type="project" value="TreeGrafter"/>
</dbReference>
<feature type="compositionally biased region" description="Basic residues" evidence="8">
    <location>
        <begin position="697"/>
        <end position="718"/>
    </location>
</feature>
<evidence type="ECO:0000313" key="10">
    <source>
        <dbReference type="EMBL" id="ESX00197.1"/>
    </source>
</evidence>
<feature type="region of interest" description="Disordered" evidence="8">
    <location>
        <begin position="59"/>
        <end position="206"/>
    </location>
</feature>
<dbReference type="OMA" id="WCTYDDE"/>
<keyword evidence="6" id="KW-0378">Hydrolase</keyword>
<evidence type="ECO:0000256" key="1">
    <source>
        <dbReference type="ARBA" id="ARBA00000707"/>
    </source>
</evidence>
<dbReference type="KEGG" id="opa:HPODL_01075"/>
<dbReference type="Gene3D" id="3.90.70.10">
    <property type="entry name" value="Cysteine proteinases"/>
    <property type="match status" value="1"/>
</dbReference>
<dbReference type="PANTHER" id="PTHR24006:SF758">
    <property type="entry name" value="UBIQUITIN CARBOXYL-TERMINAL HYDROLASE 36"/>
    <property type="match status" value="1"/>
</dbReference>
<dbReference type="GeneID" id="25770540"/>
<evidence type="ECO:0000256" key="4">
    <source>
        <dbReference type="ARBA" id="ARBA00022670"/>
    </source>
</evidence>
<dbReference type="RefSeq" id="XP_013935003.1">
    <property type="nucleotide sequence ID" value="XM_014079528.1"/>
</dbReference>
<dbReference type="InterPro" id="IPR050164">
    <property type="entry name" value="Peptidase_C19"/>
</dbReference>
<sequence length="718" mass="81720">MISSEENIPAQQKSQLAPFVDRILASPLNFQRAKHPDKVALRPSTYIAFKSSKLRKKENLGFKPIDDLSTPKPSKEDTMPRPKSMAEAVALYTGKRYLSKKQKKELEQKPLKKQKVQPNDIKEPVLSDSEYTNAAGQDEEEESSDENFQTADEKDDEDEDEDEDEGSVSFSDVSDEDSEDMEQLKRDLKEDAQKGLDEEDEELDSDALRQIKAEINTKDEDFKISSKSKETPPTSPEDPVDLVKGELVHSKYDDSEFYDFDENYNDQGSNGSIRIYKSWREFRNKPGPLGLLNHGVTCYMNSAVQAMCHIPAVLHYLVDVHNHKYKDSISPTSVTQILADTVAKMYKLDNKGEKKVRTINPKRLIKRLADINCMMSEWQQEDSHEYFMSLMSRLQEDSTPKGVKLNQSIIYDIFGGLLSQSVTCKNCGHISTTAQEFYDLSLGLDNVKKRNSSLLDPQQLFELKNKIEAAKSSEPDAKNKLSDFLKQKILLAQEERRSRSQTPEASESQNSSSQLMENNDGEKSSQLPEQPHSPPSYKYSLENSIRDFFSPELLKTDKKDKSGYTCENCKKTTNAIKISTIERAPETLTVHLKRFRFNGSSSMKVKANVTYPETLDLSEYTTSMNSPTKYKLSSVIVHQGRSVSSGHYIAHCRQPDGSWATYDDEFINKIKARDALSDESAYVLFYSRLTHKSIGDRKRRSPARNEKSKKRFKSGNSR</sequence>
<dbReference type="GO" id="GO:0004843">
    <property type="term" value="F:cysteine-type deubiquitinase activity"/>
    <property type="evidence" value="ECO:0007669"/>
    <property type="project" value="UniProtKB-EC"/>
</dbReference>
<feature type="compositionally biased region" description="Basic and acidic residues" evidence="8">
    <location>
        <begin position="182"/>
        <end position="196"/>
    </location>
</feature>
<accession>W1QF62</accession>
<name>W1QF62_OGAPD</name>
<dbReference type="InterPro" id="IPR038765">
    <property type="entry name" value="Papain-like_cys_pep_sf"/>
</dbReference>
<feature type="compositionally biased region" description="Basic and acidic residues" evidence="8">
    <location>
        <begin position="219"/>
        <end position="230"/>
    </location>
</feature>
<comment type="caution">
    <text evidence="10">The sequence shown here is derived from an EMBL/GenBank/DDBJ whole genome shotgun (WGS) entry which is preliminary data.</text>
</comment>
<evidence type="ECO:0000256" key="8">
    <source>
        <dbReference type="SAM" id="MobiDB-lite"/>
    </source>
</evidence>
<feature type="compositionally biased region" description="Acidic residues" evidence="8">
    <location>
        <begin position="153"/>
        <end position="166"/>
    </location>
</feature>
<dbReference type="STRING" id="871575.W1QF62"/>